<sequence length="75" mass="7965">MKAAGSVLRFADSSIAVDQDPSQQEEIEAVATMVAYLIPQARALSPGLALLLNLALHELSLLRALKDGSVVRLHA</sequence>
<dbReference type="AlphaFoldDB" id="A0A1H7WIC5"/>
<gene>
    <name evidence="1" type="ORF">SAMN04515666_108188</name>
</gene>
<dbReference type="Proteomes" id="UP000199664">
    <property type="component" value="Unassembled WGS sequence"/>
</dbReference>
<keyword evidence="2" id="KW-1185">Reference proteome</keyword>
<evidence type="ECO:0000313" key="2">
    <source>
        <dbReference type="Proteomes" id="UP000199664"/>
    </source>
</evidence>
<evidence type="ECO:0000313" key="1">
    <source>
        <dbReference type="EMBL" id="SEM21241.1"/>
    </source>
</evidence>
<organism evidence="1 2">
    <name type="scientific">Bosea lupini</name>
    <dbReference type="NCBI Taxonomy" id="1036779"/>
    <lineage>
        <taxon>Bacteria</taxon>
        <taxon>Pseudomonadati</taxon>
        <taxon>Pseudomonadota</taxon>
        <taxon>Alphaproteobacteria</taxon>
        <taxon>Hyphomicrobiales</taxon>
        <taxon>Boseaceae</taxon>
        <taxon>Bosea</taxon>
    </lineage>
</organism>
<dbReference type="RefSeq" id="WP_091840049.1">
    <property type="nucleotide sequence ID" value="NZ_FOAN01000008.1"/>
</dbReference>
<dbReference type="STRING" id="1036779.SAMN04515666_108188"/>
<protein>
    <submittedName>
        <fullName evidence="1">Uncharacterized protein</fullName>
    </submittedName>
</protein>
<accession>A0A1H7WIC5</accession>
<reference evidence="2" key="1">
    <citation type="submission" date="2016-10" db="EMBL/GenBank/DDBJ databases">
        <authorList>
            <person name="Varghese N."/>
            <person name="Submissions S."/>
        </authorList>
    </citation>
    <scope>NUCLEOTIDE SEQUENCE [LARGE SCALE GENOMIC DNA]</scope>
    <source>
        <strain evidence="2">LMG 26383,CCUG 61248,R- 45681</strain>
    </source>
</reference>
<proteinExistence type="predicted"/>
<dbReference type="EMBL" id="FOAN01000008">
    <property type="protein sequence ID" value="SEM21241.1"/>
    <property type="molecule type" value="Genomic_DNA"/>
</dbReference>
<name>A0A1H7WIC5_9HYPH</name>